<reference evidence="2 3" key="1">
    <citation type="submission" date="2018-10" db="EMBL/GenBank/DDBJ databases">
        <authorList>
            <person name="Criscuolo A."/>
        </authorList>
    </citation>
    <scope>NUCLEOTIDE SEQUENCE [LARGE SCALE GENOMIC DNA]</scope>
    <source>
        <strain evidence="2">DnA1</strain>
    </source>
</reference>
<organism evidence="2 3">
    <name type="scientific">Pigmentiphaga humi</name>
    <dbReference type="NCBI Taxonomy" id="2478468"/>
    <lineage>
        <taxon>Bacteria</taxon>
        <taxon>Pseudomonadati</taxon>
        <taxon>Pseudomonadota</taxon>
        <taxon>Betaproteobacteria</taxon>
        <taxon>Burkholderiales</taxon>
        <taxon>Alcaligenaceae</taxon>
        <taxon>Pigmentiphaga</taxon>
    </lineage>
</organism>
<dbReference type="RefSeq" id="WP_124080488.1">
    <property type="nucleotide sequence ID" value="NZ_UWPJ01000024.1"/>
</dbReference>
<proteinExistence type="predicted"/>
<dbReference type="EMBL" id="UWPJ01000024">
    <property type="protein sequence ID" value="VCU71023.1"/>
    <property type="molecule type" value="Genomic_DNA"/>
</dbReference>
<gene>
    <name evidence="2" type="ORF">PIGHUM_03103</name>
</gene>
<accession>A0A3P4B406</accession>
<evidence type="ECO:0008006" key="4">
    <source>
        <dbReference type="Google" id="ProtNLM"/>
    </source>
</evidence>
<dbReference type="InterPro" id="IPR021296">
    <property type="entry name" value="DUF2868"/>
</dbReference>
<feature type="transmembrane region" description="Helical" evidence="1">
    <location>
        <begin position="87"/>
        <end position="106"/>
    </location>
</feature>
<dbReference type="Proteomes" id="UP000277294">
    <property type="component" value="Unassembled WGS sequence"/>
</dbReference>
<dbReference type="OrthoDB" id="4998316at2"/>
<sequence>MDERAARDVVLVHALETTHPDAPLLRSDESRQAGISARNMGTLGRARQADAADAFLHTRAVLLLDVLERRLPALGAVRRPYPLGRTAGWIVPIAGLLAGALTERIANPHRLDLLSLPLLAVLGWNLLMYAALLAAWLMPGARRIALRKMRGWHAPSWLRRRPPATLAAALARFAGEWQRLSAPLTVARSKRMLHLAAALFGAGIALSLYARGLFVEYRVGWESTFLSAPQVHALLEALFAPAGWLFGVAPPTLEQVQAMRFGAADGVADGARWVHAYAALLAVVVVAPRLLLAAWARWRETRLHAAFPLDLSQPYYRRLLGALSPVPLRMLVLPYSYALDETRTQALQGVARAQLGDTAQAVILPSCDYGADPDEAPGLDAASEPPTLAAALFSLAATPEQDAHGRFVAHLAQALPGRLILLIDASGYASRLAGQADAGRRLAERQRLWQDFADLYRVPARFTDLLPPPADAR</sequence>
<dbReference type="Pfam" id="PF11067">
    <property type="entry name" value="DUF2868"/>
    <property type="match status" value="1"/>
</dbReference>
<protein>
    <recommendedName>
        <fullName evidence="4">DUF2868 domain-containing protein</fullName>
    </recommendedName>
</protein>
<feature type="transmembrane region" description="Helical" evidence="1">
    <location>
        <begin position="276"/>
        <end position="298"/>
    </location>
</feature>
<feature type="transmembrane region" description="Helical" evidence="1">
    <location>
        <begin position="192"/>
        <end position="210"/>
    </location>
</feature>
<feature type="transmembrane region" description="Helical" evidence="1">
    <location>
        <begin position="118"/>
        <end position="138"/>
    </location>
</feature>
<evidence type="ECO:0000313" key="2">
    <source>
        <dbReference type="EMBL" id="VCU71023.1"/>
    </source>
</evidence>
<evidence type="ECO:0000313" key="3">
    <source>
        <dbReference type="Proteomes" id="UP000277294"/>
    </source>
</evidence>
<keyword evidence="1" id="KW-0812">Transmembrane</keyword>
<name>A0A3P4B406_9BURK</name>
<keyword evidence="1" id="KW-1133">Transmembrane helix</keyword>
<keyword evidence="1" id="KW-0472">Membrane</keyword>
<dbReference type="AlphaFoldDB" id="A0A3P4B406"/>
<keyword evidence="3" id="KW-1185">Reference proteome</keyword>
<evidence type="ECO:0000256" key="1">
    <source>
        <dbReference type="SAM" id="Phobius"/>
    </source>
</evidence>